<accession>A0ABW9QQI5</accession>
<evidence type="ECO:0000259" key="1">
    <source>
        <dbReference type="Pfam" id="PF00501"/>
    </source>
</evidence>
<gene>
    <name evidence="3" type="ORF">GHK86_03480</name>
</gene>
<evidence type="ECO:0000259" key="2">
    <source>
        <dbReference type="Pfam" id="PF13193"/>
    </source>
</evidence>
<proteinExistence type="predicted"/>
<dbReference type="InterPro" id="IPR050237">
    <property type="entry name" value="ATP-dep_AMP-bd_enzyme"/>
</dbReference>
<evidence type="ECO:0000313" key="4">
    <source>
        <dbReference type="Proteomes" id="UP000437736"/>
    </source>
</evidence>
<name>A0ABW9QQI5_9ACTN</name>
<protein>
    <submittedName>
        <fullName evidence="3">Long-chain-fatty-acid--CoA ligase</fullName>
    </submittedName>
</protein>
<comment type="caution">
    <text evidence="3">The sequence shown here is derived from an EMBL/GenBank/DDBJ whole genome shotgun (WGS) entry which is preliminary data.</text>
</comment>
<organism evidence="3 4">
    <name type="scientific">Acidiferrimicrobium australe</name>
    <dbReference type="NCBI Taxonomy" id="2664430"/>
    <lineage>
        <taxon>Bacteria</taxon>
        <taxon>Bacillati</taxon>
        <taxon>Actinomycetota</taxon>
        <taxon>Acidimicrobiia</taxon>
        <taxon>Acidimicrobiales</taxon>
        <taxon>Acidimicrobiaceae</taxon>
        <taxon>Acidiferrimicrobium</taxon>
    </lineage>
</organism>
<dbReference type="InterPro" id="IPR045851">
    <property type="entry name" value="AMP-bd_C_sf"/>
</dbReference>
<dbReference type="PROSITE" id="PS00455">
    <property type="entry name" value="AMP_BINDING"/>
    <property type="match status" value="1"/>
</dbReference>
<dbReference type="NCBIfam" id="NF004837">
    <property type="entry name" value="PRK06187.1"/>
    <property type="match status" value="1"/>
</dbReference>
<dbReference type="InterPro" id="IPR025110">
    <property type="entry name" value="AMP-bd_C"/>
</dbReference>
<keyword evidence="3" id="KW-0436">Ligase</keyword>
<dbReference type="CDD" id="cd12119">
    <property type="entry name" value="ttLC_FACS_AlkK_like"/>
    <property type="match status" value="1"/>
</dbReference>
<dbReference type="SUPFAM" id="SSF56801">
    <property type="entry name" value="Acetyl-CoA synthetase-like"/>
    <property type="match status" value="1"/>
</dbReference>
<dbReference type="GO" id="GO:0016874">
    <property type="term" value="F:ligase activity"/>
    <property type="evidence" value="ECO:0007669"/>
    <property type="project" value="UniProtKB-KW"/>
</dbReference>
<keyword evidence="4" id="KW-1185">Reference proteome</keyword>
<dbReference type="Gene3D" id="3.40.50.12780">
    <property type="entry name" value="N-terminal domain of ligase-like"/>
    <property type="match status" value="1"/>
</dbReference>
<dbReference type="InterPro" id="IPR020845">
    <property type="entry name" value="AMP-binding_CS"/>
</dbReference>
<dbReference type="PANTHER" id="PTHR43767:SF11">
    <property type="entry name" value="MEDIUM-CHAIN-FATTY-ACID--COA LIGASE"/>
    <property type="match status" value="1"/>
</dbReference>
<feature type="domain" description="AMP-dependent synthetase/ligase" evidence="1">
    <location>
        <begin position="16"/>
        <end position="399"/>
    </location>
</feature>
<dbReference type="Pfam" id="PF13193">
    <property type="entry name" value="AMP-binding_C"/>
    <property type="match status" value="1"/>
</dbReference>
<dbReference type="InterPro" id="IPR042099">
    <property type="entry name" value="ANL_N_sf"/>
</dbReference>
<dbReference type="EMBL" id="WJHE01000137">
    <property type="protein sequence ID" value="MST31790.1"/>
    <property type="molecule type" value="Genomic_DNA"/>
</dbReference>
<dbReference type="PANTHER" id="PTHR43767">
    <property type="entry name" value="LONG-CHAIN-FATTY-ACID--COA LIGASE"/>
    <property type="match status" value="1"/>
</dbReference>
<dbReference type="InterPro" id="IPR000873">
    <property type="entry name" value="AMP-dep_synth/lig_dom"/>
</dbReference>
<evidence type="ECO:0000313" key="3">
    <source>
        <dbReference type="EMBL" id="MST31790.1"/>
    </source>
</evidence>
<sequence>MRSTMQDTQLTIPMIFRHGARVHRDSKVLTFDGAGCSEATFAEVAERVERLAAALRRLGVGEGDPVGTFLWNNQEHLEAYFAVPALGAVLHTLNLRLFPEQLAHIVNEAGDKVVLVNTTVLPLLARVAPELRTVEHVVLVDDGAPVDDALRAQLGATVHGYEELLAAEPSGVAWPDLDERAAAAMCYTSGTTGDPKGVVYSHRSTWLHAFAYNNAAPTLPLTDRERALVVVPMFHVNAWGWPFAAWMHGADMVMPSRFLQGEPLARLLAATATTVSAGVPTIWNDVLSFLQAHPELDLSALKGLVSGGSALPPKLVEGFDELGILVLQGWGMTETSPVCAVSFPPRGAAPDDPGWRLKTGRVVPGVEIRIVGDDGSEAPWDGETTGEIEVRGPWITAAYHLDPAPEKFHDGWLRTGDIGSVDGRGFIQISDRLKDVIKSGGEWISSVELENEIMSHPDVAEASVIGVPDERWGERPLAVVVRREGSAVGAEELRAFLADRVARWWLPERWAFVDAVPKTSVGKFDKKQLRRQEASGELEVRGL</sequence>
<reference evidence="3 4" key="1">
    <citation type="submission" date="2019-11" db="EMBL/GenBank/DDBJ databases">
        <title>Acidiferrimicrobium australis gen. nov., sp. nov., an acidophilic and obligately heterotrophic, member of the Actinobacteria that catalyses dissimilatory oxido- reduction of iron isolated from metal-rich acidic water in Chile.</title>
        <authorList>
            <person name="Gonzalez D."/>
            <person name="Huber K."/>
            <person name="Hedrich S."/>
            <person name="Rojas-Villalobos C."/>
            <person name="Quatrini R."/>
            <person name="Dinamarca M.A."/>
            <person name="Schwarz A."/>
            <person name="Canales C."/>
            <person name="Nancucheo I."/>
        </authorList>
    </citation>
    <scope>NUCLEOTIDE SEQUENCE [LARGE SCALE GENOMIC DNA]</scope>
    <source>
        <strain evidence="3 4">USS-CCA1</strain>
    </source>
</reference>
<dbReference type="Pfam" id="PF00501">
    <property type="entry name" value="AMP-binding"/>
    <property type="match status" value="1"/>
</dbReference>
<dbReference type="Proteomes" id="UP000437736">
    <property type="component" value="Unassembled WGS sequence"/>
</dbReference>
<feature type="domain" description="AMP-binding enzyme C-terminal" evidence="2">
    <location>
        <begin position="448"/>
        <end position="523"/>
    </location>
</feature>
<dbReference type="Gene3D" id="3.30.300.30">
    <property type="match status" value="1"/>
</dbReference>